<keyword evidence="2" id="KW-1185">Reference proteome</keyword>
<gene>
    <name evidence="1" type="ORF">GCM10025778_04820</name>
</gene>
<dbReference type="Proteomes" id="UP001501257">
    <property type="component" value="Unassembled WGS sequence"/>
</dbReference>
<proteinExistence type="predicted"/>
<organism evidence="1 2">
    <name type="scientific">Paeniglutamicibacter antarcticus</name>
    <dbReference type="NCBI Taxonomy" id="494023"/>
    <lineage>
        <taxon>Bacteria</taxon>
        <taxon>Bacillati</taxon>
        <taxon>Actinomycetota</taxon>
        <taxon>Actinomycetes</taxon>
        <taxon>Micrococcales</taxon>
        <taxon>Micrococcaceae</taxon>
        <taxon>Paeniglutamicibacter</taxon>
    </lineage>
</organism>
<reference evidence="2" key="1">
    <citation type="journal article" date="2019" name="Int. J. Syst. Evol. Microbiol.">
        <title>The Global Catalogue of Microorganisms (GCM) 10K type strain sequencing project: providing services to taxonomists for standard genome sequencing and annotation.</title>
        <authorList>
            <consortium name="The Broad Institute Genomics Platform"/>
            <consortium name="The Broad Institute Genome Sequencing Center for Infectious Disease"/>
            <person name="Wu L."/>
            <person name="Ma J."/>
        </authorList>
    </citation>
    <scope>NUCLEOTIDE SEQUENCE [LARGE SCALE GENOMIC DNA]</scope>
    <source>
        <strain evidence="2">JCM 18952</strain>
    </source>
</reference>
<sequence>MDVIGALKPGSIAAVSWARFYTKMGEWDRTLDLTDGVTDLETASTFALIPTGHSRAAPEGYLLAGHEAIKESQRMSSLPARRQHRAQI</sequence>
<comment type="caution">
    <text evidence="1">The sequence shown here is derived from an EMBL/GenBank/DDBJ whole genome shotgun (WGS) entry which is preliminary data.</text>
</comment>
<name>A0ABP9TJK8_9MICC</name>
<protein>
    <submittedName>
        <fullName evidence="1">Uncharacterized protein</fullName>
    </submittedName>
</protein>
<accession>A0ABP9TJK8</accession>
<dbReference type="RefSeq" id="WP_210100711.1">
    <property type="nucleotide sequence ID" value="NZ_BAABLK010000008.1"/>
</dbReference>
<dbReference type="EMBL" id="BAABLK010000008">
    <property type="protein sequence ID" value="GAA5225952.1"/>
    <property type="molecule type" value="Genomic_DNA"/>
</dbReference>
<evidence type="ECO:0000313" key="1">
    <source>
        <dbReference type="EMBL" id="GAA5225952.1"/>
    </source>
</evidence>
<evidence type="ECO:0000313" key="2">
    <source>
        <dbReference type="Proteomes" id="UP001501257"/>
    </source>
</evidence>